<dbReference type="Proteomes" id="UP000646523">
    <property type="component" value="Unassembled WGS sequence"/>
</dbReference>
<dbReference type="CDD" id="cd00267">
    <property type="entry name" value="ABC_ATPase"/>
    <property type="match status" value="1"/>
</dbReference>
<keyword evidence="1" id="KW-0067">ATP-binding</keyword>
<organism evidence="1 2">
    <name type="scientific">Nonomuraea cavernae</name>
    <dbReference type="NCBI Taxonomy" id="2045107"/>
    <lineage>
        <taxon>Bacteria</taxon>
        <taxon>Bacillati</taxon>
        <taxon>Actinomycetota</taxon>
        <taxon>Actinomycetes</taxon>
        <taxon>Streptosporangiales</taxon>
        <taxon>Streptosporangiaceae</taxon>
        <taxon>Nonomuraea</taxon>
    </lineage>
</organism>
<keyword evidence="1" id="KW-0547">Nucleotide-binding</keyword>
<evidence type="ECO:0000313" key="2">
    <source>
        <dbReference type="Proteomes" id="UP000646523"/>
    </source>
</evidence>
<gene>
    <name evidence="1" type="ORF">GCM10012289_53350</name>
</gene>
<dbReference type="InterPro" id="IPR027417">
    <property type="entry name" value="P-loop_NTPase"/>
</dbReference>
<comment type="caution">
    <text evidence="1">The sequence shown here is derived from an EMBL/GenBank/DDBJ whole genome shotgun (WGS) entry which is preliminary data.</text>
</comment>
<dbReference type="GO" id="GO:0005524">
    <property type="term" value="F:ATP binding"/>
    <property type="evidence" value="ECO:0007669"/>
    <property type="project" value="UniProtKB-KW"/>
</dbReference>
<dbReference type="EMBL" id="BMNH01000019">
    <property type="protein sequence ID" value="GGO76301.1"/>
    <property type="molecule type" value="Genomic_DNA"/>
</dbReference>
<protein>
    <submittedName>
        <fullName evidence="1">ATP-binding protein</fullName>
    </submittedName>
</protein>
<dbReference type="Gene3D" id="3.40.50.300">
    <property type="entry name" value="P-loop containing nucleotide triphosphate hydrolases"/>
    <property type="match status" value="1"/>
</dbReference>
<keyword evidence="2" id="KW-1185">Reference proteome</keyword>
<proteinExistence type="predicted"/>
<dbReference type="RefSeq" id="WP_189126911.1">
    <property type="nucleotide sequence ID" value="NZ_BMNH01000019.1"/>
</dbReference>
<dbReference type="Pfam" id="PF13671">
    <property type="entry name" value="AAA_33"/>
    <property type="match status" value="1"/>
</dbReference>
<name>A0A917Z7M8_9ACTN</name>
<reference evidence="1" key="2">
    <citation type="submission" date="2020-09" db="EMBL/GenBank/DDBJ databases">
        <authorList>
            <person name="Sun Q."/>
            <person name="Zhou Y."/>
        </authorList>
    </citation>
    <scope>NUCLEOTIDE SEQUENCE</scope>
    <source>
        <strain evidence="1">CGMCC 4.7368</strain>
    </source>
</reference>
<dbReference type="AlphaFoldDB" id="A0A917Z7M8"/>
<dbReference type="SUPFAM" id="SSF52540">
    <property type="entry name" value="P-loop containing nucleoside triphosphate hydrolases"/>
    <property type="match status" value="1"/>
</dbReference>
<sequence>MTGSVPAAREAAPTLRFPAGSLVILTGLPGAGKTTLLRRLYALDGGERRPVAAGPVTVIDSYQSRLWWAGRLGWAPKPARTGVVFATHLWRVHRALATGRAVIAHNRGCAPGVLRIFAWLARRSGAAFHLLLLDASPEAARAGQRARNRVVSERTFAWHRRHWSALLARARAGTAEPAAGAIVLDRAGADLLEDIRFDGPPAGPPR</sequence>
<reference evidence="1" key="1">
    <citation type="journal article" date="2014" name="Int. J. Syst. Evol. Microbiol.">
        <title>Complete genome sequence of Corynebacterium casei LMG S-19264T (=DSM 44701T), isolated from a smear-ripened cheese.</title>
        <authorList>
            <consortium name="US DOE Joint Genome Institute (JGI-PGF)"/>
            <person name="Walter F."/>
            <person name="Albersmeier A."/>
            <person name="Kalinowski J."/>
            <person name="Ruckert C."/>
        </authorList>
    </citation>
    <scope>NUCLEOTIDE SEQUENCE</scope>
    <source>
        <strain evidence="1">CGMCC 4.7368</strain>
    </source>
</reference>
<accession>A0A917Z7M8</accession>
<evidence type="ECO:0000313" key="1">
    <source>
        <dbReference type="EMBL" id="GGO76301.1"/>
    </source>
</evidence>